<evidence type="ECO:0000313" key="1">
    <source>
        <dbReference type="EMBL" id="CAF4562190.1"/>
    </source>
</evidence>
<protein>
    <submittedName>
        <fullName evidence="1">Uncharacterized protein</fullName>
    </submittedName>
</protein>
<dbReference type="OrthoDB" id="515064at2759"/>
<gene>
    <name evidence="1" type="ORF">SRO942_LOCUS47433</name>
</gene>
<proteinExistence type="predicted"/>
<dbReference type="InterPro" id="IPR006939">
    <property type="entry name" value="SNF5"/>
</dbReference>
<dbReference type="GO" id="GO:0000228">
    <property type="term" value="C:nuclear chromosome"/>
    <property type="evidence" value="ECO:0007669"/>
    <property type="project" value="InterPro"/>
</dbReference>
<dbReference type="EMBL" id="CAJOBC010118218">
    <property type="protein sequence ID" value="CAF4562190.1"/>
    <property type="molecule type" value="Genomic_DNA"/>
</dbReference>
<organism evidence="1 2">
    <name type="scientific">Didymodactylos carnosus</name>
    <dbReference type="NCBI Taxonomy" id="1234261"/>
    <lineage>
        <taxon>Eukaryota</taxon>
        <taxon>Metazoa</taxon>
        <taxon>Spiralia</taxon>
        <taxon>Gnathifera</taxon>
        <taxon>Rotifera</taxon>
        <taxon>Eurotatoria</taxon>
        <taxon>Bdelloidea</taxon>
        <taxon>Philodinida</taxon>
        <taxon>Philodinidae</taxon>
        <taxon>Didymodactylos</taxon>
    </lineage>
</organism>
<dbReference type="Proteomes" id="UP000681722">
    <property type="component" value="Unassembled WGS sequence"/>
</dbReference>
<accession>A0A8S2YLH4</accession>
<comment type="caution">
    <text evidence="1">The sequence shown here is derived from an EMBL/GenBank/DDBJ whole genome shotgun (WGS) entry which is preliminary data.</text>
</comment>
<reference evidence="1" key="1">
    <citation type="submission" date="2021-02" db="EMBL/GenBank/DDBJ databases">
        <authorList>
            <person name="Nowell W R."/>
        </authorList>
    </citation>
    <scope>NUCLEOTIDE SEQUENCE</scope>
</reference>
<evidence type="ECO:0000313" key="2">
    <source>
        <dbReference type="Proteomes" id="UP000681722"/>
    </source>
</evidence>
<name>A0A8S2YLH4_9BILA</name>
<dbReference type="AlphaFoldDB" id="A0A8S2YLH4"/>
<dbReference type="GO" id="GO:0006338">
    <property type="term" value="P:chromatin remodeling"/>
    <property type="evidence" value="ECO:0007669"/>
    <property type="project" value="InterPro"/>
</dbReference>
<sequence length="133" mass="15049">MNVLTMTSAPASTRADKLKRAAWTSSSAANSYHLGAVPTATSINRNGTANKKKTFPLWFDYTDPSPTFEYLQQCEDLIPIRLDMEVDGQKLRDTFTWNKNGIVNICRIIPQTFDNIFRSEQLITPEIFAEILC</sequence>
<dbReference type="Pfam" id="PF04855">
    <property type="entry name" value="SNF5"/>
    <property type="match status" value="1"/>
</dbReference>
<feature type="non-terminal residue" evidence="1">
    <location>
        <position position="1"/>
    </location>
</feature>